<reference evidence="1" key="1">
    <citation type="submission" date="2022-10" db="EMBL/GenBank/DDBJ databases">
        <title>The complete genomes of actinobacterial strains from the NBC collection.</title>
        <authorList>
            <person name="Joergensen T.S."/>
            <person name="Alvarez Arevalo M."/>
            <person name="Sterndorff E.B."/>
            <person name="Faurdal D."/>
            <person name="Vuksanovic O."/>
            <person name="Mourched A.-S."/>
            <person name="Charusanti P."/>
            <person name="Shaw S."/>
            <person name="Blin K."/>
            <person name="Weber T."/>
        </authorList>
    </citation>
    <scope>NUCLEOTIDE SEQUENCE</scope>
    <source>
        <strain evidence="1">NBC_00302</strain>
    </source>
</reference>
<organism evidence="1 2">
    <name type="scientific">Streptomyces bobili</name>
    <dbReference type="NCBI Taxonomy" id="67280"/>
    <lineage>
        <taxon>Bacteria</taxon>
        <taxon>Bacillati</taxon>
        <taxon>Actinomycetota</taxon>
        <taxon>Actinomycetes</taxon>
        <taxon>Kitasatosporales</taxon>
        <taxon>Streptomycetaceae</taxon>
        <taxon>Streptomyces</taxon>
    </lineage>
</organism>
<accession>A0ABZ1RC30</accession>
<evidence type="ECO:0000313" key="1">
    <source>
        <dbReference type="EMBL" id="WUN91938.1"/>
    </source>
</evidence>
<keyword evidence="2" id="KW-1185">Reference proteome</keyword>
<evidence type="ECO:0000313" key="2">
    <source>
        <dbReference type="Proteomes" id="UP001432071"/>
    </source>
</evidence>
<dbReference type="EMBL" id="CP108038">
    <property type="protein sequence ID" value="WUN91938.1"/>
    <property type="molecule type" value="Genomic_DNA"/>
</dbReference>
<name>A0ABZ1RC30_9ACTN</name>
<gene>
    <name evidence="1" type="ORF">OHT53_40415</name>
</gene>
<protein>
    <submittedName>
        <fullName evidence="1">Uncharacterized protein</fullName>
    </submittedName>
</protein>
<dbReference type="GeneID" id="93767387"/>
<proteinExistence type="predicted"/>
<dbReference type="RefSeq" id="WP_328737649.1">
    <property type="nucleotide sequence ID" value="NZ_CP108038.1"/>
</dbReference>
<dbReference type="Proteomes" id="UP001432071">
    <property type="component" value="Chromosome"/>
</dbReference>
<sequence>MQRPGLHMTVCVALVASGRVGGAFQIAYGDGTQHAQGGPHRSYRCYGYGYGYGCC</sequence>